<comment type="caution">
    <text evidence="1">The sequence shown here is derived from an EMBL/GenBank/DDBJ whole genome shotgun (WGS) entry which is preliminary data.</text>
</comment>
<reference evidence="1 2" key="1">
    <citation type="submission" date="2020-07" db="EMBL/GenBank/DDBJ databases">
        <title>Sequencing the genomes of 1000 actinobacteria strains.</title>
        <authorList>
            <person name="Klenk H.-P."/>
        </authorList>
    </citation>
    <scope>NUCLEOTIDE SEQUENCE [LARGE SCALE GENOMIC DNA]</scope>
    <source>
        <strain evidence="1 2">DSM 15475</strain>
    </source>
</reference>
<sequence length="113" mass="13338">MTELPETPVGAEETQRTTWMRRYAVDPELAQEFVAFLRDEVFPAREERGFTVESVWLSADSRQLTWFVSRFGTSEEFAKAEQAWEESEERARIFSGRPKYVLDKDLQQVTRLR</sequence>
<name>A0A7Z0GKK9_9MICC</name>
<organism evidence="1 2">
    <name type="scientific">Nesterenkonia xinjiangensis</name>
    <dbReference type="NCBI Taxonomy" id="225327"/>
    <lineage>
        <taxon>Bacteria</taxon>
        <taxon>Bacillati</taxon>
        <taxon>Actinomycetota</taxon>
        <taxon>Actinomycetes</taxon>
        <taxon>Micrococcales</taxon>
        <taxon>Micrococcaceae</taxon>
        <taxon>Nesterenkonia</taxon>
    </lineage>
</organism>
<evidence type="ECO:0000313" key="2">
    <source>
        <dbReference type="Proteomes" id="UP000535437"/>
    </source>
</evidence>
<keyword evidence="2" id="KW-1185">Reference proteome</keyword>
<dbReference type="RefSeq" id="WP_179540662.1">
    <property type="nucleotide sequence ID" value="NZ_BAAALL010000004.1"/>
</dbReference>
<dbReference type="AlphaFoldDB" id="A0A7Z0GKK9"/>
<protein>
    <submittedName>
        <fullName evidence="1">Ribosome-binding factor A</fullName>
    </submittedName>
</protein>
<gene>
    <name evidence="1" type="ORF">HNR09_000550</name>
</gene>
<accession>A0A7Z0GKK9</accession>
<dbReference type="InterPro" id="IPR011008">
    <property type="entry name" value="Dimeric_a/b-barrel"/>
</dbReference>
<dbReference type="Proteomes" id="UP000535437">
    <property type="component" value="Unassembled WGS sequence"/>
</dbReference>
<evidence type="ECO:0000313" key="1">
    <source>
        <dbReference type="EMBL" id="NYJ77139.1"/>
    </source>
</evidence>
<proteinExistence type="predicted"/>
<dbReference type="EMBL" id="JACCFY010000001">
    <property type="protein sequence ID" value="NYJ77139.1"/>
    <property type="molecule type" value="Genomic_DNA"/>
</dbReference>
<dbReference type="SUPFAM" id="SSF54909">
    <property type="entry name" value="Dimeric alpha+beta barrel"/>
    <property type="match status" value="1"/>
</dbReference>